<dbReference type="GO" id="GO:0005524">
    <property type="term" value="F:ATP binding"/>
    <property type="evidence" value="ECO:0007669"/>
    <property type="project" value="UniProtKB-KW"/>
</dbReference>
<gene>
    <name evidence="5" type="ORF">NSCI0253_LOCUS12205</name>
</gene>
<evidence type="ECO:0000256" key="3">
    <source>
        <dbReference type="SAM" id="MobiDB-lite"/>
    </source>
</evidence>
<dbReference type="Pfam" id="PF00069">
    <property type="entry name" value="Pkinase"/>
    <property type="match status" value="1"/>
</dbReference>
<evidence type="ECO:0000259" key="4">
    <source>
        <dbReference type="PROSITE" id="PS50011"/>
    </source>
</evidence>
<evidence type="ECO:0000256" key="1">
    <source>
        <dbReference type="ARBA" id="ARBA00022741"/>
    </source>
</evidence>
<keyword evidence="2" id="KW-0067">ATP-binding</keyword>
<dbReference type="SUPFAM" id="SSF56112">
    <property type="entry name" value="Protein kinase-like (PK-like)"/>
    <property type="match status" value="1"/>
</dbReference>
<feature type="region of interest" description="Disordered" evidence="3">
    <location>
        <begin position="478"/>
        <end position="574"/>
    </location>
</feature>
<dbReference type="InterPro" id="IPR008271">
    <property type="entry name" value="Ser/Thr_kinase_AS"/>
</dbReference>
<reference evidence="5" key="1">
    <citation type="submission" date="2021-01" db="EMBL/GenBank/DDBJ databases">
        <authorList>
            <person name="Corre E."/>
            <person name="Pelletier E."/>
            <person name="Niang G."/>
            <person name="Scheremetjew M."/>
            <person name="Finn R."/>
            <person name="Kale V."/>
            <person name="Holt S."/>
            <person name="Cochrane G."/>
            <person name="Meng A."/>
            <person name="Brown T."/>
            <person name="Cohen L."/>
        </authorList>
    </citation>
    <scope>NUCLEOTIDE SEQUENCE</scope>
</reference>
<feature type="compositionally biased region" description="Polar residues" evidence="3">
    <location>
        <begin position="417"/>
        <end position="446"/>
    </location>
</feature>
<name>A0A7S1F129_NOCSC</name>
<feature type="region of interest" description="Disordered" evidence="3">
    <location>
        <begin position="292"/>
        <end position="363"/>
    </location>
</feature>
<dbReference type="InterPro" id="IPR000719">
    <property type="entry name" value="Prot_kinase_dom"/>
</dbReference>
<dbReference type="FunFam" id="3.30.200.20:FF:000271">
    <property type="entry name" value="MAPK/MAK/MRK overlapping kinase"/>
    <property type="match status" value="1"/>
</dbReference>
<protein>
    <recommendedName>
        <fullName evidence="4">Protein kinase domain-containing protein</fullName>
    </recommendedName>
</protein>
<dbReference type="InterPro" id="IPR011009">
    <property type="entry name" value="Kinase-like_dom_sf"/>
</dbReference>
<feature type="compositionally biased region" description="Polar residues" evidence="3">
    <location>
        <begin position="502"/>
        <end position="540"/>
    </location>
</feature>
<dbReference type="PROSITE" id="PS50011">
    <property type="entry name" value="PROTEIN_KINASE_DOM"/>
    <property type="match status" value="1"/>
</dbReference>
<organism evidence="5">
    <name type="scientific">Noctiluca scintillans</name>
    <name type="common">Sea sparkle</name>
    <name type="synonym">Red tide dinoflagellate</name>
    <dbReference type="NCBI Taxonomy" id="2966"/>
    <lineage>
        <taxon>Eukaryota</taxon>
        <taxon>Sar</taxon>
        <taxon>Alveolata</taxon>
        <taxon>Dinophyceae</taxon>
        <taxon>Noctilucales</taxon>
        <taxon>Noctilucaceae</taxon>
        <taxon>Noctiluca</taxon>
    </lineage>
</organism>
<accession>A0A7S1F129</accession>
<sequence>MHKYRLISKKGEGTFSEVLKAQSIKNGRYVAIKCMKSTFDSIDQVNNLREIQALRRLGGHPHIVKLNEVLFDEPTGRLALVFELMDMNMYESIRGRRHYLPEGKVQCHVYQLLKALDHMHRHGIFHRDVKPENLLLGADDNIKLADLGSCRGIYSRPPYTEYISTRWYRAPECLLTDGYYNFKMDIFAAGCVWFEILALFPLFPGTNELDQITKIHNVLGTPSPELLARKFKRNASHMDFNFPEKRGSGIERLIPHVSPEVTDLLKKLLEYDPDDRIIARHALKDPFFREVKEADRQRPTTGALESPKKETWEAPESRHPVPLDAASASSAGSQGHGLEPVDASDCPEDAAPAAAVGGLTSPSSSVLPALATSQKAKDSQAMDVLQISPLDEEDEEELTLLPPIQGNGALKHRTGKQSKSVKGASNSAMRSSAGNAETSGTGSHGVNGSKGFEGRHPGATQGVLGGAVQVKKAVDSSGQINPLSLGGSKSIERAPLAPGAAASSTDLTYSKKFGQSSKHSQGVQGPTFGQFSTQMQNTGSLPAPSSERRSDSNKPVPPNPKQYASPYSHKQAKR</sequence>
<dbReference type="FunFam" id="1.10.510.10:FF:000773">
    <property type="entry name" value="MOK protein kinase"/>
    <property type="match status" value="1"/>
</dbReference>
<feature type="domain" description="Protein kinase" evidence="4">
    <location>
        <begin position="4"/>
        <end position="288"/>
    </location>
</feature>
<dbReference type="PANTHER" id="PTHR24055">
    <property type="entry name" value="MITOGEN-ACTIVATED PROTEIN KINASE"/>
    <property type="match status" value="1"/>
</dbReference>
<keyword evidence="1" id="KW-0547">Nucleotide-binding</keyword>
<dbReference type="PROSITE" id="PS00108">
    <property type="entry name" value="PROTEIN_KINASE_ST"/>
    <property type="match status" value="1"/>
</dbReference>
<dbReference type="Gene3D" id="1.10.510.10">
    <property type="entry name" value="Transferase(Phosphotransferase) domain 1"/>
    <property type="match status" value="1"/>
</dbReference>
<evidence type="ECO:0000313" key="5">
    <source>
        <dbReference type="EMBL" id="CAD8837857.1"/>
    </source>
</evidence>
<dbReference type="SMART" id="SM00220">
    <property type="entry name" value="S_TKc"/>
    <property type="match status" value="1"/>
</dbReference>
<dbReference type="Gene3D" id="3.30.200.20">
    <property type="entry name" value="Phosphorylase Kinase, domain 1"/>
    <property type="match status" value="1"/>
</dbReference>
<proteinExistence type="predicted"/>
<dbReference type="AlphaFoldDB" id="A0A7S1F129"/>
<evidence type="ECO:0000256" key="2">
    <source>
        <dbReference type="ARBA" id="ARBA00022840"/>
    </source>
</evidence>
<feature type="region of interest" description="Disordered" evidence="3">
    <location>
        <begin position="393"/>
        <end position="464"/>
    </location>
</feature>
<dbReference type="CDD" id="cd07831">
    <property type="entry name" value="STKc_MOK"/>
    <property type="match status" value="1"/>
</dbReference>
<feature type="compositionally biased region" description="Basic and acidic residues" evidence="3">
    <location>
        <begin position="306"/>
        <end position="321"/>
    </location>
</feature>
<dbReference type="InterPro" id="IPR050117">
    <property type="entry name" value="MAPK"/>
</dbReference>
<dbReference type="EMBL" id="HBFQ01017518">
    <property type="protein sequence ID" value="CAD8837857.1"/>
    <property type="molecule type" value="Transcribed_RNA"/>
</dbReference>
<dbReference type="GO" id="GO:0004672">
    <property type="term" value="F:protein kinase activity"/>
    <property type="evidence" value="ECO:0007669"/>
    <property type="project" value="InterPro"/>
</dbReference>